<protein>
    <submittedName>
        <fullName evidence="2">Uncharacterized protein</fullName>
    </submittedName>
</protein>
<feature type="compositionally biased region" description="Acidic residues" evidence="1">
    <location>
        <begin position="333"/>
        <end position="345"/>
    </location>
</feature>
<evidence type="ECO:0000313" key="3">
    <source>
        <dbReference type="Proteomes" id="UP001303647"/>
    </source>
</evidence>
<proteinExistence type="predicted"/>
<dbReference type="EMBL" id="MU857629">
    <property type="protein sequence ID" value="KAK4249023.1"/>
    <property type="molecule type" value="Genomic_DNA"/>
</dbReference>
<feature type="region of interest" description="Disordered" evidence="1">
    <location>
        <begin position="300"/>
        <end position="319"/>
    </location>
</feature>
<feature type="region of interest" description="Disordered" evidence="1">
    <location>
        <begin position="436"/>
        <end position="465"/>
    </location>
</feature>
<evidence type="ECO:0000313" key="2">
    <source>
        <dbReference type="EMBL" id="KAK4249023.1"/>
    </source>
</evidence>
<accession>A0AAN7CY24</accession>
<feature type="compositionally biased region" description="Basic and acidic residues" evidence="1">
    <location>
        <begin position="443"/>
        <end position="459"/>
    </location>
</feature>
<feature type="compositionally biased region" description="Basic and acidic residues" evidence="1">
    <location>
        <begin position="302"/>
        <end position="313"/>
    </location>
</feature>
<comment type="caution">
    <text evidence="2">The sequence shown here is derived from an EMBL/GenBank/DDBJ whole genome shotgun (WGS) entry which is preliminary data.</text>
</comment>
<name>A0AAN7CY24_9PEZI</name>
<feature type="region of interest" description="Disordered" evidence="1">
    <location>
        <begin position="398"/>
        <end position="420"/>
    </location>
</feature>
<evidence type="ECO:0000256" key="1">
    <source>
        <dbReference type="SAM" id="MobiDB-lite"/>
    </source>
</evidence>
<reference evidence="2" key="2">
    <citation type="submission" date="2023-05" db="EMBL/GenBank/DDBJ databases">
        <authorList>
            <consortium name="Lawrence Berkeley National Laboratory"/>
            <person name="Steindorff A."/>
            <person name="Hensen N."/>
            <person name="Bonometti L."/>
            <person name="Westerberg I."/>
            <person name="Brannstrom I.O."/>
            <person name="Guillou S."/>
            <person name="Cros-Aarteil S."/>
            <person name="Calhoun S."/>
            <person name="Haridas S."/>
            <person name="Kuo A."/>
            <person name="Mondo S."/>
            <person name="Pangilinan J."/>
            <person name="Riley R."/>
            <person name="Labutti K."/>
            <person name="Andreopoulos B."/>
            <person name="Lipzen A."/>
            <person name="Chen C."/>
            <person name="Yanf M."/>
            <person name="Daum C."/>
            <person name="Ng V."/>
            <person name="Clum A."/>
            <person name="Ohm R."/>
            <person name="Martin F."/>
            <person name="Silar P."/>
            <person name="Natvig D."/>
            <person name="Lalanne C."/>
            <person name="Gautier V."/>
            <person name="Ament-Velasquez S.L."/>
            <person name="Kruys A."/>
            <person name="Hutchinson M.I."/>
            <person name="Powell A.J."/>
            <person name="Barry K."/>
            <person name="Miller A.N."/>
            <person name="Grigoriev I.V."/>
            <person name="Debuchy R."/>
            <person name="Gladieux P."/>
            <person name="Thoren M.H."/>
            <person name="Johannesson H."/>
        </authorList>
    </citation>
    <scope>NUCLEOTIDE SEQUENCE</scope>
    <source>
        <strain evidence="2">CBS 359.72</strain>
    </source>
</reference>
<dbReference type="Proteomes" id="UP001303647">
    <property type="component" value="Unassembled WGS sequence"/>
</dbReference>
<organism evidence="2 3">
    <name type="scientific">Corynascus novoguineensis</name>
    <dbReference type="NCBI Taxonomy" id="1126955"/>
    <lineage>
        <taxon>Eukaryota</taxon>
        <taxon>Fungi</taxon>
        <taxon>Dikarya</taxon>
        <taxon>Ascomycota</taxon>
        <taxon>Pezizomycotina</taxon>
        <taxon>Sordariomycetes</taxon>
        <taxon>Sordariomycetidae</taxon>
        <taxon>Sordariales</taxon>
        <taxon>Chaetomiaceae</taxon>
        <taxon>Corynascus</taxon>
    </lineage>
</organism>
<gene>
    <name evidence="2" type="ORF">C7999DRAFT_30554</name>
</gene>
<dbReference type="AlphaFoldDB" id="A0AAN7CY24"/>
<feature type="region of interest" description="Disordered" evidence="1">
    <location>
        <begin position="332"/>
        <end position="367"/>
    </location>
</feature>
<keyword evidence="3" id="KW-1185">Reference proteome</keyword>
<feature type="compositionally biased region" description="Basic and acidic residues" evidence="1">
    <location>
        <begin position="399"/>
        <end position="414"/>
    </location>
</feature>
<sequence>MSDGCILYHCPEGNLFLKLALADYEQYRAAYPDGPTMDTRFLTENDHESDQKGDDSLDDTVSEASSASIFCPCMDAKNIEEPFARPPNPKLGIYDVNFDFSQNEGVSEEPNHNLVSTPPYGFNHPVMTSSNDSPSNSSSRGSTFDVLGDCDGLAPEYLTCRYHQRATALSWMGLEETSWGATSYICPRHGTLGLYETWEAASGVLHGQLSRCTWGGYTNSDHVPPPPVGTPELVLTTAEGEDLWLDDCFLQYEPGSDVFDFRQVEYGHVCAEVCIEFFEEFGWDLCPDWQLRQLEHQQAAPEEQKTISEREMSEEQLGQEQVQTYARRVLEAIPEDEDPDREEPEQVVVKGTTGQIAENESSDEELEVEGANVAELLGRIARMVEEGSVVLKEIAAESEQNRLEEEEKRAKKEEVQEEETLSFWDRDPTYVTNMRWSDIMDAEEQKPAVERQGRDEKGEISFWDQPPTFVSNMRWSDIMDGEDDEY</sequence>
<reference evidence="2" key="1">
    <citation type="journal article" date="2023" name="Mol. Phylogenet. Evol.">
        <title>Genome-scale phylogeny and comparative genomics of the fungal order Sordariales.</title>
        <authorList>
            <person name="Hensen N."/>
            <person name="Bonometti L."/>
            <person name="Westerberg I."/>
            <person name="Brannstrom I.O."/>
            <person name="Guillou S."/>
            <person name="Cros-Aarteil S."/>
            <person name="Calhoun S."/>
            <person name="Haridas S."/>
            <person name="Kuo A."/>
            <person name="Mondo S."/>
            <person name="Pangilinan J."/>
            <person name="Riley R."/>
            <person name="LaButti K."/>
            <person name="Andreopoulos B."/>
            <person name="Lipzen A."/>
            <person name="Chen C."/>
            <person name="Yan M."/>
            <person name="Daum C."/>
            <person name="Ng V."/>
            <person name="Clum A."/>
            <person name="Steindorff A."/>
            <person name="Ohm R.A."/>
            <person name="Martin F."/>
            <person name="Silar P."/>
            <person name="Natvig D.O."/>
            <person name="Lalanne C."/>
            <person name="Gautier V."/>
            <person name="Ament-Velasquez S.L."/>
            <person name="Kruys A."/>
            <person name="Hutchinson M.I."/>
            <person name="Powell A.J."/>
            <person name="Barry K."/>
            <person name="Miller A.N."/>
            <person name="Grigoriev I.V."/>
            <person name="Debuchy R."/>
            <person name="Gladieux P."/>
            <person name="Hiltunen Thoren M."/>
            <person name="Johannesson H."/>
        </authorList>
    </citation>
    <scope>NUCLEOTIDE SEQUENCE</scope>
    <source>
        <strain evidence="2">CBS 359.72</strain>
    </source>
</reference>